<evidence type="ECO:0000256" key="1">
    <source>
        <dbReference type="ARBA" id="ARBA00022723"/>
    </source>
</evidence>
<dbReference type="PROSITE" id="PS50846">
    <property type="entry name" value="HMA_2"/>
    <property type="match status" value="1"/>
</dbReference>
<dbReference type="GO" id="GO:0046872">
    <property type="term" value="F:metal ion binding"/>
    <property type="evidence" value="ECO:0007669"/>
    <property type="project" value="UniProtKB-KW"/>
</dbReference>
<dbReference type="AlphaFoldDB" id="R0F8U3"/>
<dbReference type="eggNOG" id="KOG1603">
    <property type="taxonomic scope" value="Eukaryota"/>
</dbReference>
<evidence type="ECO:0000313" key="4">
    <source>
        <dbReference type="EMBL" id="EOA18046.1"/>
    </source>
</evidence>
<dbReference type="InterPro" id="IPR006121">
    <property type="entry name" value="HMA_dom"/>
</dbReference>
<sequence>MTTTSVSDVAFSIPDSCPECEKSMTDAITKFKGVNTSSVTSTGKIVVTGSFNQDKLLKKLIKVTGKDVEIVEKDEEVEKKSDETVAEKTEEPEKVIEPNSDERKQMDKFMMFSDENPNAKCTIS</sequence>
<reference evidence="5" key="1">
    <citation type="journal article" date="2013" name="Nat. Genet.">
        <title>The Capsella rubella genome and the genomic consequences of rapid mating system evolution.</title>
        <authorList>
            <person name="Slotte T."/>
            <person name="Hazzouri K.M."/>
            <person name="Agren J.A."/>
            <person name="Koenig D."/>
            <person name="Maumus F."/>
            <person name="Guo Y.L."/>
            <person name="Steige K."/>
            <person name="Platts A.E."/>
            <person name="Escobar J.S."/>
            <person name="Newman L.K."/>
            <person name="Wang W."/>
            <person name="Mandakova T."/>
            <person name="Vello E."/>
            <person name="Smith L.M."/>
            <person name="Henz S.R."/>
            <person name="Steffen J."/>
            <person name="Takuno S."/>
            <person name="Brandvain Y."/>
            <person name="Coop G."/>
            <person name="Andolfatto P."/>
            <person name="Hu T.T."/>
            <person name="Blanchette M."/>
            <person name="Clark R.M."/>
            <person name="Quesneville H."/>
            <person name="Nordborg M."/>
            <person name="Gaut B.S."/>
            <person name="Lysak M.A."/>
            <person name="Jenkins J."/>
            <person name="Grimwood J."/>
            <person name="Chapman J."/>
            <person name="Prochnik S."/>
            <person name="Shu S."/>
            <person name="Rokhsar D."/>
            <person name="Schmutz J."/>
            <person name="Weigel D."/>
            <person name="Wright S.I."/>
        </authorList>
    </citation>
    <scope>NUCLEOTIDE SEQUENCE [LARGE SCALE GENOMIC DNA]</scope>
    <source>
        <strain evidence="5">cv. Monte Gargano</strain>
    </source>
</reference>
<evidence type="ECO:0000313" key="5">
    <source>
        <dbReference type="Proteomes" id="UP000029121"/>
    </source>
</evidence>
<name>R0F8U3_9BRAS</name>
<dbReference type="PANTHER" id="PTHR22814">
    <property type="entry name" value="COPPER TRANSPORT PROTEIN ATOX1-RELATED"/>
    <property type="match status" value="1"/>
</dbReference>
<dbReference type="Gene3D" id="3.30.70.100">
    <property type="match status" value="1"/>
</dbReference>
<evidence type="ECO:0000256" key="2">
    <source>
        <dbReference type="SAM" id="MobiDB-lite"/>
    </source>
</evidence>
<dbReference type="SUPFAM" id="SSF55008">
    <property type="entry name" value="HMA, heavy metal-associated domain"/>
    <property type="match status" value="1"/>
</dbReference>
<keyword evidence="1" id="KW-0479">Metal-binding</keyword>
<accession>R0F8U3</accession>
<dbReference type="EMBL" id="KB870811">
    <property type="protein sequence ID" value="EOA18046.1"/>
    <property type="molecule type" value="Genomic_DNA"/>
</dbReference>
<keyword evidence="5" id="KW-1185">Reference proteome</keyword>
<evidence type="ECO:0000259" key="3">
    <source>
        <dbReference type="PROSITE" id="PS50846"/>
    </source>
</evidence>
<organism evidence="4 5">
    <name type="scientific">Capsella rubella</name>
    <dbReference type="NCBI Taxonomy" id="81985"/>
    <lineage>
        <taxon>Eukaryota</taxon>
        <taxon>Viridiplantae</taxon>
        <taxon>Streptophyta</taxon>
        <taxon>Embryophyta</taxon>
        <taxon>Tracheophyta</taxon>
        <taxon>Spermatophyta</taxon>
        <taxon>Magnoliopsida</taxon>
        <taxon>eudicotyledons</taxon>
        <taxon>Gunneridae</taxon>
        <taxon>Pentapetalae</taxon>
        <taxon>rosids</taxon>
        <taxon>malvids</taxon>
        <taxon>Brassicales</taxon>
        <taxon>Brassicaceae</taxon>
        <taxon>Camelineae</taxon>
        <taxon>Capsella</taxon>
    </lineage>
</organism>
<dbReference type="PANTHER" id="PTHR22814:SF311">
    <property type="entry name" value="OS04G0502000 PROTEIN"/>
    <property type="match status" value="1"/>
</dbReference>
<proteinExistence type="predicted"/>
<dbReference type="InterPro" id="IPR036163">
    <property type="entry name" value="HMA_dom_sf"/>
</dbReference>
<feature type="domain" description="HMA" evidence="3">
    <location>
        <begin position="2"/>
        <end position="69"/>
    </location>
</feature>
<gene>
    <name evidence="4" type="ORF">CARUB_v10006492mg</name>
</gene>
<dbReference type="Proteomes" id="UP000029121">
    <property type="component" value="Unassembled WGS sequence"/>
</dbReference>
<feature type="region of interest" description="Disordered" evidence="2">
    <location>
        <begin position="76"/>
        <end position="103"/>
    </location>
</feature>
<protein>
    <recommendedName>
        <fullName evidence="3">HMA domain-containing protein</fullName>
    </recommendedName>
</protein>